<keyword evidence="2" id="KW-0805">Transcription regulation</keyword>
<proteinExistence type="inferred from homology"/>
<comment type="caution">
    <text evidence="7">The sequence shown here is derived from an EMBL/GenBank/DDBJ whole genome shotgun (WGS) entry which is preliminary data.</text>
</comment>
<evidence type="ECO:0000256" key="4">
    <source>
        <dbReference type="ARBA" id="ARBA00023163"/>
    </source>
</evidence>
<feature type="domain" description="RNA polymerase sigma factor 70 region 4 type 2" evidence="6">
    <location>
        <begin position="106"/>
        <end position="141"/>
    </location>
</feature>
<evidence type="ECO:0000256" key="3">
    <source>
        <dbReference type="ARBA" id="ARBA00023082"/>
    </source>
</evidence>
<organism evidence="7 8">
    <name type="scientific">Coprobacter tertius</name>
    <dbReference type="NCBI Taxonomy" id="2944915"/>
    <lineage>
        <taxon>Bacteria</taxon>
        <taxon>Pseudomonadati</taxon>
        <taxon>Bacteroidota</taxon>
        <taxon>Bacteroidia</taxon>
        <taxon>Bacteroidales</taxon>
        <taxon>Barnesiellaceae</taxon>
        <taxon>Coprobacter</taxon>
    </lineage>
</organism>
<dbReference type="InterPro" id="IPR039425">
    <property type="entry name" value="RNA_pol_sigma-70-like"/>
</dbReference>
<dbReference type="EMBL" id="JANDHW010000006">
    <property type="protein sequence ID" value="MCP9611858.1"/>
    <property type="molecule type" value="Genomic_DNA"/>
</dbReference>
<dbReference type="RefSeq" id="WP_255026950.1">
    <property type="nucleotide sequence ID" value="NZ_JANDHW010000006.1"/>
</dbReference>
<dbReference type="InterPro" id="IPR007627">
    <property type="entry name" value="RNA_pol_sigma70_r2"/>
</dbReference>
<name>A0ABT1MJI6_9BACT</name>
<dbReference type="Pfam" id="PF04542">
    <property type="entry name" value="Sigma70_r2"/>
    <property type="match status" value="1"/>
</dbReference>
<dbReference type="InterPro" id="IPR014284">
    <property type="entry name" value="RNA_pol_sigma-70_dom"/>
</dbReference>
<evidence type="ECO:0000313" key="7">
    <source>
        <dbReference type="EMBL" id="MCP9611858.1"/>
    </source>
</evidence>
<evidence type="ECO:0000259" key="6">
    <source>
        <dbReference type="Pfam" id="PF08281"/>
    </source>
</evidence>
<keyword evidence="8" id="KW-1185">Reference proteome</keyword>
<dbReference type="InterPro" id="IPR013249">
    <property type="entry name" value="RNA_pol_sigma70_r4_t2"/>
</dbReference>
<dbReference type="PANTHER" id="PTHR43133:SF25">
    <property type="entry name" value="RNA POLYMERASE SIGMA FACTOR RFAY-RELATED"/>
    <property type="match status" value="1"/>
</dbReference>
<dbReference type="SUPFAM" id="SSF88659">
    <property type="entry name" value="Sigma3 and sigma4 domains of RNA polymerase sigma factors"/>
    <property type="match status" value="1"/>
</dbReference>
<comment type="similarity">
    <text evidence="1">Belongs to the sigma-70 factor family. ECF subfamily.</text>
</comment>
<evidence type="ECO:0000256" key="1">
    <source>
        <dbReference type="ARBA" id="ARBA00010641"/>
    </source>
</evidence>
<sequence>MNLLNINSNLVDLHKPLMHFAYFLTSNKEDAEDLFQDTIVKTIENKEKFRENTNFKAWIFTIMKNIFINDYRKHKNRITIEINEEATDFISEGTFDELYDYKLMNTMISKLDKQSRLLFGMYISQYKYEEIAEEMNIPIGT</sequence>
<dbReference type="NCBIfam" id="TIGR02937">
    <property type="entry name" value="sigma70-ECF"/>
    <property type="match status" value="1"/>
</dbReference>
<dbReference type="Pfam" id="PF08281">
    <property type="entry name" value="Sigma70_r4_2"/>
    <property type="match status" value="1"/>
</dbReference>
<dbReference type="InterPro" id="IPR013325">
    <property type="entry name" value="RNA_pol_sigma_r2"/>
</dbReference>
<feature type="domain" description="RNA polymerase sigma-70 region 2" evidence="5">
    <location>
        <begin position="14"/>
        <end position="75"/>
    </location>
</feature>
<keyword evidence="4" id="KW-0804">Transcription</keyword>
<evidence type="ECO:0000256" key="2">
    <source>
        <dbReference type="ARBA" id="ARBA00023015"/>
    </source>
</evidence>
<dbReference type="SUPFAM" id="SSF88946">
    <property type="entry name" value="Sigma2 domain of RNA polymerase sigma factors"/>
    <property type="match status" value="1"/>
</dbReference>
<evidence type="ECO:0000259" key="5">
    <source>
        <dbReference type="Pfam" id="PF04542"/>
    </source>
</evidence>
<protein>
    <submittedName>
        <fullName evidence="7">RNA polymerase sigma factor</fullName>
    </submittedName>
</protein>
<dbReference type="InterPro" id="IPR013324">
    <property type="entry name" value="RNA_pol_sigma_r3/r4-like"/>
</dbReference>
<dbReference type="Proteomes" id="UP001205603">
    <property type="component" value="Unassembled WGS sequence"/>
</dbReference>
<keyword evidence="3" id="KW-0731">Sigma factor</keyword>
<reference evidence="7 8" key="1">
    <citation type="submission" date="2022-07" db="EMBL/GenBank/DDBJ databases">
        <title>Fecal culturing of patients with breast cancer.</title>
        <authorList>
            <person name="Teng N.M.Y."/>
            <person name="Kiu R."/>
            <person name="Evans R."/>
            <person name="Baker D.J."/>
            <person name="Zenner C."/>
            <person name="Robinson S.D."/>
            <person name="Hall L.J."/>
        </authorList>
    </citation>
    <scope>NUCLEOTIDE SEQUENCE [LARGE SCALE GENOMIC DNA]</scope>
    <source>
        <strain evidence="7 8">LH1063</strain>
    </source>
</reference>
<dbReference type="PANTHER" id="PTHR43133">
    <property type="entry name" value="RNA POLYMERASE ECF-TYPE SIGMA FACTO"/>
    <property type="match status" value="1"/>
</dbReference>
<evidence type="ECO:0000313" key="8">
    <source>
        <dbReference type="Proteomes" id="UP001205603"/>
    </source>
</evidence>
<gene>
    <name evidence="7" type="ORF">NMU02_07110</name>
</gene>
<dbReference type="Gene3D" id="1.10.1740.10">
    <property type="match status" value="1"/>
</dbReference>
<accession>A0ABT1MJI6</accession>